<dbReference type="InterPro" id="IPR049222">
    <property type="entry name" value="DUF6870"/>
</dbReference>
<evidence type="ECO:0000313" key="2">
    <source>
        <dbReference type="EMBL" id="MCG5033229.1"/>
    </source>
</evidence>
<proteinExistence type="predicted"/>
<reference evidence="2" key="1">
    <citation type="submission" date="2022-01" db="EMBL/GenBank/DDBJ databases">
        <title>Collection of gut derived symbiotic bacterial strains cultured from healthy donors.</title>
        <authorList>
            <person name="Lin H."/>
            <person name="Kohout C."/>
            <person name="Waligurski E."/>
            <person name="Pamer E.G."/>
        </authorList>
    </citation>
    <scope>NUCLEOTIDE SEQUENCE</scope>
    <source>
        <strain evidence="2">DFI.1.11</strain>
    </source>
</reference>
<dbReference type="EMBL" id="JAKNDE010000006">
    <property type="protein sequence ID" value="MCG5033229.1"/>
    <property type="molecule type" value="Genomic_DNA"/>
</dbReference>
<dbReference type="Pfam" id="PF21757">
    <property type="entry name" value="DUF6870"/>
    <property type="match status" value="1"/>
</dbReference>
<organism evidence="2 3">
    <name type="scientific">Blautia massiliensis</name>
    <name type="common">ex Durand et al. 2017</name>
    <dbReference type="NCBI Taxonomy" id="1737424"/>
    <lineage>
        <taxon>Bacteria</taxon>
        <taxon>Bacillati</taxon>
        <taxon>Bacillota</taxon>
        <taxon>Clostridia</taxon>
        <taxon>Lachnospirales</taxon>
        <taxon>Lachnospiraceae</taxon>
        <taxon>Blautia</taxon>
    </lineage>
</organism>
<name>A0AAW5CFL5_9FIRM</name>
<protein>
    <recommendedName>
        <fullName evidence="1">DUF6870 domain-containing protein</fullName>
    </recommendedName>
</protein>
<dbReference type="AlphaFoldDB" id="A0AAW5CFL5"/>
<evidence type="ECO:0000259" key="1">
    <source>
        <dbReference type="Pfam" id="PF21757"/>
    </source>
</evidence>
<evidence type="ECO:0000313" key="3">
    <source>
        <dbReference type="Proteomes" id="UP001200089"/>
    </source>
</evidence>
<gene>
    <name evidence="2" type="ORF">L0P48_06335</name>
</gene>
<comment type="caution">
    <text evidence="2">The sequence shown here is derived from an EMBL/GenBank/DDBJ whole genome shotgun (WGS) entry which is preliminary data.</text>
</comment>
<dbReference type="Proteomes" id="UP001200089">
    <property type="component" value="Unassembled WGS sequence"/>
</dbReference>
<accession>A0AAW5CFL5</accession>
<sequence length="76" mass="8577">MQEPYTLSGQKDISAEPLADIRHVSVNKDLSREERIAEFVRQIKDPYCFKCGKFTVRASFAQGGATLEECLQGVLR</sequence>
<feature type="domain" description="DUF6870" evidence="1">
    <location>
        <begin position="11"/>
        <end position="73"/>
    </location>
</feature>
<dbReference type="RefSeq" id="WP_087417467.1">
    <property type="nucleotide sequence ID" value="NZ_JAKNDE010000006.1"/>
</dbReference>